<feature type="transmembrane region" description="Helical" evidence="6">
    <location>
        <begin position="186"/>
        <end position="205"/>
    </location>
</feature>
<accession>A0A133NPE6</accession>
<organism evidence="7 8">
    <name type="scientific">Gardnerella vaginalis</name>
    <dbReference type="NCBI Taxonomy" id="2702"/>
    <lineage>
        <taxon>Bacteria</taxon>
        <taxon>Bacillati</taxon>
        <taxon>Actinomycetota</taxon>
        <taxon>Actinomycetes</taxon>
        <taxon>Bifidobacteriales</taxon>
        <taxon>Bifidobacteriaceae</taxon>
        <taxon>Gardnerella</taxon>
    </lineage>
</organism>
<dbReference type="Proteomes" id="UP000070558">
    <property type="component" value="Unassembled WGS sequence"/>
</dbReference>
<evidence type="ECO:0008006" key="9">
    <source>
        <dbReference type="Google" id="ProtNLM"/>
    </source>
</evidence>
<feature type="transmembrane region" description="Helical" evidence="6">
    <location>
        <begin position="130"/>
        <end position="149"/>
    </location>
</feature>
<evidence type="ECO:0000256" key="3">
    <source>
        <dbReference type="ARBA" id="ARBA00022692"/>
    </source>
</evidence>
<evidence type="ECO:0000256" key="6">
    <source>
        <dbReference type="RuleBase" id="RU004379"/>
    </source>
</evidence>
<feature type="transmembrane region" description="Helical" evidence="6">
    <location>
        <begin position="225"/>
        <end position="245"/>
    </location>
</feature>
<evidence type="ECO:0000256" key="1">
    <source>
        <dbReference type="ARBA" id="ARBA00004141"/>
    </source>
</evidence>
<protein>
    <recommendedName>
        <fullName evidence="9">BAX inhibitor (BI)-1/YccA family protein</fullName>
    </recommendedName>
</protein>
<feature type="transmembrane region" description="Helical" evidence="6">
    <location>
        <begin position="75"/>
        <end position="93"/>
    </location>
</feature>
<feature type="transmembrane region" description="Helical" evidence="6">
    <location>
        <begin position="161"/>
        <end position="180"/>
    </location>
</feature>
<sequence length="253" mass="27664">MGDFGNFNGNYAGDFAQNPTIVDAQATYVREQAERVSVRRVYAEMTVGLIVTTLVAMFTQSTGALYSYLYATGRFGFFGIVIAQVALAVVLGMRIMKMSVTAARALFYAYAALTGFTLSTIFTVFSLGSIAMVLALTAGFFLCLTMLALTTKVNMLKAGPILMVALIVLVISQVIFMFVAPTAGTMRFIAAIAVLIFAGLTAYDAQKTRAIFEAYANQPEMIKRVSIICAFNLYLDFINMFVYLLELLGNRRD</sequence>
<evidence type="ECO:0000256" key="5">
    <source>
        <dbReference type="ARBA" id="ARBA00023136"/>
    </source>
</evidence>
<feature type="transmembrane region" description="Helical" evidence="6">
    <location>
        <begin position="47"/>
        <end position="69"/>
    </location>
</feature>
<evidence type="ECO:0000313" key="8">
    <source>
        <dbReference type="Proteomes" id="UP000070558"/>
    </source>
</evidence>
<proteinExistence type="inferred from homology"/>
<feature type="transmembrane region" description="Helical" evidence="6">
    <location>
        <begin position="105"/>
        <end position="124"/>
    </location>
</feature>
<dbReference type="RefSeq" id="WP_060786892.1">
    <property type="nucleotide sequence ID" value="NZ_KQ956817.1"/>
</dbReference>
<evidence type="ECO:0000256" key="4">
    <source>
        <dbReference type="ARBA" id="ARBA00022989"/>
    </source>
</evidence>
<keyword evidence="5 6" id="KW-0472">Membrane</keyword>
<reference evidence="7 8" key="1">
    <citation type="submission" date="2016-01" db="EMBL/GenBank/DDBJ databases">
        <authorList>
            <person name="Oliw E.H."/>
        </authorList>
    </citation>
    <scope>NUCLEOTIDE SEQUENCE [LARGE SCALE GENOMIC DNA]</scope>
    <source>
        <strain evidence="7 8">GED7760B</strain>
    </source>
</reference>
<dbReference type="InterPro" id="IPR006214">
    <property type="entry name" value="Bax_inhibitor_1-related"/>
</dbReference>
<dbReference type="CDD" id="cd10432">
    <property type="entry name" value="BI-1-like_bacterial"/>
    <property type="match status" value="1"/>
</dbReference>
<dbReference type="AlphaFoldDB" id="A0A133NPE6"/>
<dbReference type="OrthoDB" id="9793828at2"/>
<dbReference type="PANTHER" id="PTHR23291:SF50">
    <property type="entry name" value="PROTEIN LIFEGUARD 4"/>
    <property type="match status" value="1"/>
</dbReference>
<evidence type="ECO:0000313" key="7">
    <source>
        <dbReference type="EMBL" id="KXA18179.1"/>
    </source>
</evidence>
<dbReference type="Pfam" id="PF01027">
    <property type="entry name" value="Bax1-I"/>
    <property type="match status" value="1"/>
</dbReference>
<dbReference type="EMBL" id="LRQA01000038">
    <property type="protein sequence ID" value="KXA18179.1"/>
    <property type="molecule type" value="Genomic_DNA"/>
</dbReference>
<comment type="caution">
    <text evidence="7">The sequence shown here is derived from an EMBL/GenBank/DDBJ whole genome shotgun (WGS) entry which is preliminary data.</text>
</comment>
<dbReference type="GO" id="GO:0005886">
    <property type="term" value="C:plasma membrane"/>
    <property type="evidence" value="ECO:0007669"/>
    <property type="project" value="TreeGrafter"/>
</dbReference>
<keyword evidence="4 6" id="KW-1133">Transmembrane helix</keyword>
<comment type="similarity">
    <text evidence="2 6">Belongs to the BI1 family.</text>
</comment>
<name>A0A133NPE6_GARVA</name>
<dbReference type="PATRIC" id="fig|2702.99.peg.670"/>
<keyword evidence="3 6" id="KW-0812">Transmembrane</keyword>
<comment type="subcellular location">
    <subcellularLocation>
        <location evidence="1">Membrane</location>
        <topology evidence="1">Multi-pass membrane protein</topology>
    </subcellularLocation>
</comment>
<gene>
    <name evidence="7" type="ORF">HMPREF3216_00684</name>
</gene>
<evidence type="ECO:0000256" key="2">
    <source>
        <dbReference type="ARBA" id="ARBA00010350"/>
    </source>
</evidence>
<dbReference type="PANTHER" id="PTHR23291">
    <property type="entry name" value="BAX INHIBITOR-RELATED"/>
    <property type="match status" value="1"/>
</dbReference>